<keyword evidence="5 7" id="KW-1133">Transmembrane helix</keyword>
<organism evidence="9 10">
    <name type="scientific">Alkalicoccus saliphilus</name>
    <dbReference type="NCBI Taxonomy" id="200989"/>
    <lineage>
        <taxon>Bacteria</taxon>
        <taxon>Bacillati</taxon>
        <taxon>Bacillota</taxon>
        <taxon>Bacilli</taxon>
        <taxon>Bacillales</taxon>
        <taxon>Bacillaceae</taxon>
        <taxon>Alkalicoccus</taxon>
    </lineage>
</organism>
<evidence type="ECO:0000256" key="4">
    <source>
        <dbReference type="ARBA" id="ARBA00022692"/>
    </source>
</evidence>
<name>A0A2T4U6S9_9BACI</name>
<dbReference type="OrthoDB" id="9810086at2"/>
<feature type="transmembrane region" description="Helical" evidence="7">
    <location>
        <begin position="185"/>
        <end position="207"/>
    </location>
</feature>
<dbReference type="PANTHER" id="PTHR32243">
    <property type="entry name" value="MALTOSE TRANSPORT SYSTEM PERMEASE-RELATED"/>
    <property type="match status" value="1"/>
</dbReference>
<feature type="transmembrane region" description="Helical" evidence="7">
    <location>
        <begin position="141"/>
        <end position="164"/>
    </location>
</feature>
<dbReference type="InterPro" id="IPR035906">
    <property type="entry name" value="MetI-like_sf"/>
</dbReference>
<dbReference type="InterPro" id="IPR000515">
    <property type="entry name" value="MetI-like"/>
</dbReference>
<evidence type="ECO:0000256" key="6">
    <source>
        <dbReference type="ARBA" id="ARBA00023136"/>
    </source>
</evidence>
<dbReference type="EMBL" id="PZJJ01000010">
    <property type="protein sequence ID" value="PTL39108.1"/>
    <property type="molecule type" value="Genomic_DNA"/>
</dbReference>
<keyword evidence="2 7" id="KW-0813">Transport</keyword>
<accession>A0A2T4U6S9</accession>
<evidence type="ECO:0000313" key="10">
    <source>
        <dbReference type="Proteomes" id="UP000240509"/>
    </source>
</evidence>
<feature type="transmembrane region" description="Helical" evidence="7">
    <location>
        <begin position="213"/>
        <end position="234"/>
    </location>
</feature>
<dbReference type="Proteomes" id="UP000240509">
    <property type="component" value="Unassembled WGS sequence"/>
</dbReference>
<evidence type="ECO:0000259" key="8">
    <source>
        <dbReference type="PROSITE" id="PS50928"/>
    </source>
</evidence>
<evidence type="ECO:0000313" key="9">
    <source>
        <dbReference type="EMBL" id="PTL39108.1"/>
    </source>
</evidence>
<keyword evidence="6 7" id="KW-0472">Membrane</keyword>
<dbReference type="AlphaFoldDB" id="A0A2T4U6S9"/>
<dbReference type="SUPFAM" id="SSF161098">
    <property type="entry name" value="MetI-like"/>
    <property type="match status" value="1"/>
</dbReference>
<proteinExistence type="inferred from homology"/>
<dbReference type="InterPro" id="IPR050901">
    <property type="entry name" value="BP-dep_ABC_trans_perm"/>
</dbReference>
<evidence type="ECO:0000256" key="7">
    <source>
        <dbReference type="RuleBase" id="RU363032"/>
    </source>
</evidence>
<feature type="transmembrane region" description="Helical" evidence="7">
    <location>
        <begin position="246"/>
        <end position="265"/>
    </location>
</feature>
<gene>
    <name evidence="9" type="ORF">C6Y45_07980</name>
</gene>
<evidence type="ECO:0000256" key="2">
    <source>
        <dbReference type="ARBA" id="ARBA00022448"/>
    </source>
</evidence>
<dbReference type="CDD" id="cd06261">
    <property type="entry name" value="TM_PBP2"/>
    <property type="match status" value="1"/>
</dbReference>
<comment type="subcellular location">
    <subcellularLocation>
        <location evidence="1 7">Cell membrane</location>
        <topology evidence="1 7">Multi-pass membrane protein</topology>
    </subcellularLocation>
</comment>
<sequence>MESRKKRMLINSLIYVLYAVVLVFFLFPLFWVLSTSLKTVPELFQTPIVWFSSDPQFENYAYIFERTQILTYLMNSFIIVASTIIISLIVAVPAAYALSRFKFKFKKAFMLFILIFQMVSPVVVAIPLYRLFVQFNLINMHWSLILVYVAIQLPFTTWFLKGFFDTIPQALDEAAKIDGCSRLQMIWKVLIPVSTPGIASASILVGVLSWSQFVIPFILLDDSALYPVSVGLINLQSTAEAITTHYLAAASMIAILPVIILFVALQKYIVGALTSGAVKE</sequence>
<evidence type="ECO:0000256" key="5">
    <source>
        <dbReference type="ARBA" id="ARBA00022989"/>
    </source>
</evidence>
<feature type="transmembrane region" description="Helical" evidence="7">
    <location>
        <begin position="72"/>
        <end position="96"/>
    </location>
</feature>
<evidence type="ECO:0000256" key="3">
    <source>
        <dbReference type="ARBA" id="ARBA00022475"/>
    </source>
</evidence>
<dbReference type="PROSITE" id="PS50928">
    <property type="entry name" value="ABC_TM1"/>
    <property type="match status" value="1"/>
</dbReference>
<comment type="caution">
    <text evidence="9">The sequence shown here is derived from an EMBL/GenBank/DDBJ whole genome shotgun (WGS) entry which is preliminary data.</text>
</comment>
<keyword evidence="4 7" id="KW-0812">Transmembrane</keyword>
<dbReference type="GO" id="GO:0055085">
    <property type="term" value="P:transmembrane transport"/>
    <property type="evidence" value="ECO:0007669"/>
    <property type="project" value="InterPro"/>
</dbReference>
<feature type="transmembrane region" description="Helical" evidence="7">
    <location>
        <begin position="108"/>
        <end position="129"/>
    </location>
</feature>
<reference evidence="9 10" key="1">
    <citation type="submission" date="2018-03" db="EMBL/GenBank/DDBJ databases">
        <title>Alkalicoccus saliphilus sp. nov., isolated from a mineral pool.</title>
        <authorList>
            <person name="Zhao B."/>
        </authorList>
    </citation>
    <scope>NUCLEOTIDE SEQUENCE [LARGE SCALE GENOMIC DNA]</scope>
    <source>
        <strain evidence="9 10">6AG</strain>
    </source>
</reference>
<dbReference type="RefSeq" id="WP_107584709.1">
    <property type="nucleotide sequence ID" value="NZ_PZJJ01000010.1"/>
</dbReference>
<dbReference type="Gene3D" id="1.10.3720.10">
    <property type="entry name" value="MetI-like"/>
    <property type="match status" value="1"/>
</dbReference>
<keyword evidence="3" id="KW-1003">Cell membrane</keyword>
<dbReference type="PANTHER" id="PTHR32243:SF18">
    <property type="entry name" value="INNER MEMBRANE ABC TRANSPORTER PERMEASE PROTEIN YCJP"/>
    <property type="match status" value="1"/>
</dbReference>
<protein>
    <submittedName>
        <fullName evidence="9">Carbohydrate ABC transporter permease</fullName>
    </submittedName>
</protein>
<comment type="similarity">
    <text evidence="7">Belongs to the binding-protein-dependent transport system permease family.</text>
</comment>
<dbReference type="GO" id="GO:0005886">
    <property type="term" value="C:plasma membrane"/>
    <property type="evidence" value="ECO:0007669"/>
    <property type="project" value="UniProtKB-SubCell"/>
</dbReference>
<evidence type="ECO:0000256" key="1">
    <source>
        <dbReference type="ARBA" id="ARBA00004651"/>
    </source>
</evidence>
<keyword evidence="10" id="KW-1185">Reference proteome</keyword>
<dbReference type="Pfam" id="PF00528">
    <property type="entry name" value="BPD_transp_1"/>
    <property type="match status" value="1"/>
</dbReference>
<feature type="domain" description="ABC transmembrane type-1" evidence="8">
    <location>
        <begin position="73"/>
        <end position="265"/>
    </location>
</feature>
<feature type="transmembrane region" description="Helical" evidence="7">
    <location>
        <begin position="12"/>
        <end position="33"/>
    </location>
</feature>